<dbReference type="Proteomes" id="UP000324091">
    <property type="component" value="Chromosome 4"/>
</dbReference>
<feature type="compositionally biased region" description="Basic and acidic residues" evidence="1">
    <location>
        <begin position="125"/>
        <end position="145"/>
    </location>
</feature>
<dbReference type="EMBL" id="RHFK02000017">
    <property type="protein sequence ID" value="TWW62687.1"/>
    <property type="molecule type" value="Genomic_DNA"/>
</dbReference>
<dbReference type="AlphaFoldDB" id="A0A5C6NAL8"/>
<comment type="caution">
    <text evidence="2">The sequence shown here is derived from an EMBL/GenBank/DDBJ whole genome shotgun (WGS) entry which is preliminary data.</text>
</comment>
<gene>
    <name evidence="2" type="ORF">D4764_04G0013340</name>
</gene>
<feature type="compositionally biased region" description="Basic and acidic residues" evidence="1">
    <location>
        <begin position="155"/>
        <end position="166"/>
    </location>
</feature>
<name>A0A5C6NAL8_9TELE</name>
<protein>
    <submittedName>
        <fullName evidence="2">Uncharacterized protein</fullName>
    </submittedName>
</protein>
<reference evidence="2 3" key="1">
    <citation type="submission" date="2019-04" db="EMBL/GenBank/DDBJ databases">
        <title>Chromosome genome assembly for Takifugu flavidus.</title>
        <authorList>
            <person name="Xiao S."/>
        </authorList>
    </citation>
    <scope>NUCLEOTIDE SEQUENCE [LARGE SCALE GENOMIC DNA]</scope>
    <source>
        <strain evidence="2">HTHZ2018</strain>
        <tissue evidence="2">Muscle</tissue>
    </source>
</reference>
<feature type="compositionally biased region" description="Basic residues" evidence="1">
    <location>
        <begin position="103"/>
        <end position="118"/>
    </location>
</feature>
<accession>A0A5C6NAL8</accession>
<evidence type="ECO:0000256" key="1">
    <source>
        <dbReference type="SAM" id="MobiDB-lite"/>
    </source>
</evidence>
<evidence type="ECO:0000313" key="3">
    <source>
        <dbReference type="Proteomes" id="UP000324091"/>
    </source>
</evidence>
<organism evidence="2 3">
    <name type="scientific">Takifugu flavidus</name>
    <name type="common">sansaifugu</name>
    <dbReference type="NCBI Taxonomy" id="433684"/>
    <lineage>
        <taxon>Eukaryota</taxon>
        <taxon>Metazoa</taxon>
        <taxon>Chordata</taxon>
        <taxon>Craniata</taxon>
        <taxon>Vertebrata</taxon>
        <taxon>Euteleostomi</taxon>
        <taxon>Actinopterygii</taxon>
        <taxon>Neopterygii</taxon>
        <taxon>Teleostei</taxon>
        <taxon>Neoteleostei</taxon>
        <taxon>Acanthomorphata</taxon>
        <taxon>Eupercaria</taxon>
        <taxon>Tetraodontiformes</taxon>
        <taxon>Tetradontoidea</taxon>
        <taxon>Tetraodontidae</taxon>
        <taxon>Takifugu</taxon>
    </lineage>
</organism>
<proteinExistence type="predicted"/>
<keyword evidence="3" id="KW-1185">Reference proteome</keyword>
<feature type="region of interest" description="Disordered" evidence="1">
    <location>
        <begin position="1"/>
        <end position="186"/>
    </location>
</feature>
<evidence type="ECO:0000313" key="2">
    <source>
        <dbReference type="EMBL" id="TWW62687.1"/>
    </source>
</evidence>
<sequence length="186" mass="19439">MCPNAAKSARGWSGAAAAEPRTAEPGAAAERPVAGAEGPGVDGAKAPVGTDGSTGEGEQVGEKGEVSVQDGEVGEEEELGCCGAAEAVELMEQEAGWSPAPLRLRRSNRPGPVKAKKSRQTDSQLGKERGEERRERRGEERRGEGGEEEGGEAQSTEHRAQSTEHRNTHKNTLCNGSAGPEVIMQL</sequence>